<keyword evidence="3" id="KW-1185">Reference proteome</keyword>
<organism evidence="2 3">
    <name type="scientific">Austropuccinia psidii MF-1</name>
    <dbReference type="NCBI Taxonomy" id="1389203"/>
    <lineage>
        <taxon>Eukaryota</taxon>
        <taxon>Fungi</taxon>
        <taxon>Dikarya</taxon>
        <taxon>Basidiomycota</taxon>
        <taxon>Pucciniomycotina</taxon>
        <taxon>Pucciniomycetes</taxon>
        <taxon>Pucciniales</taxon>
        <taxon>Sphaerophragmiaceae</taxon>
        <taxon>Austropuccinia</taxon>
    </lineage>
</organism>
<sequence>MREAKINELVETEDHNDKEEYSNSEKDIEESETFEGDERKIINSQINNIHLLYKVLDVNSNSPQIGKSDTCVRNMQVAKFKRTKPEKGMGYTSGQSIISSFMFKSQEEGVNLDTVAYFTCVGINYLQTLVPDWKNQLIPIQGVKLDSES</sequence>
<evidence type="ECO:0000313" key="3">
    <source>
        <dbReference type="Proteomes" id="UP000765509"/>
    </source>
</evidence>
<evidence type="ECO:0000313" key="2">
    <source>
        <dbReference type="EMBL" id="MBW0534127.1"/>
    </source>
</evidence>
<reference evidence="2" key="1">
    <citation type="submission" date="2021-03" db="EMBL/GenBank/DDBJ databases">
        <title>Draft genome sequence of rust myrtle Austropuccinia psidii MF-1, a brazilian biotype.</title>
        <authorList>
            <person name="Quecine M.C."/>
            <person name="Pachon D.M.R."/>
            <person name="Bonatelli M.L."/>
            <person name="Correr F.H."/>
            <person name="Franceschini L.M."/>
            <person name="Leite T.F."/>
            <person name="Margarido G.R.A."/>
            <person name="Almeida C.A."/>
            <person name="Ferrarezi J.A."/>
            <person name="Labate C.A."/>
        </authorList>
    </citation>
    <scope>NUCLEOTIDE SEQUENCE</scope>
    <source>
        <strain evidence="2">MF-1</strain>
    </source>
</reference>
<dbReference type="AlphaFoldDB" id="A0A9Q3F9V7"/>
<feature type="region of interest" description="Disordered" evidence="1">
    <location>
        <begin position="1"/>
        <end position="34"/>
    </location>
</feature>
<proteinExistence type="predicted"/>
<name>A0A9Q3F9V7_9BASI</name>
<accession>A0A9Q3F9V7</accession>
<feature type="compositionally biased region" description="Basic and acidic residues" evidence="1">
    <location>
        <begin position="1"/>
        <end position="26"/>
    </location>
</feature>
<dbReference type="Proteomes" id="UP000765509">
    <property type="component" value="Unassembled WGS sequence"/>
</dbReference>
<comment type="caution">
    <text evidence="2">The sequence shown here is derived from an EMBL/GenBank/DDBJ whole genome shotgun (WGS) entry which is preliminary data.</text>
</comment>
<dbReference type="EMBL" id="AVOT02039143">
    <property type="protein sequence ID" value="MBW0534127.1"/>
    <property type="molecule type" value="Genomic_DNA"/>
</dbReference>
<evidence type="ECO:0000256" key="1">
    <source>
        <dbReference type="SAM" id="MobiDB-lite"/>
    </source>
</evidence>
<gene>
    <name evidence="2" type="ORF">O181_073842</name>
</gene>
<protein>
    <submittedName>
        <fullName evidence="2">Uncharacterized protein</fullName>
    </submittedName>
</protein>